<sequence length="168" mass="18072">MGTGVWGRGGGLAPLVTGPGNPGGVKSAHYLFLGFVKGRWDFGEEARRACCAGASLRTEGPRSAPQALCLGPERWPAWGPRGREHPHVLPGANAIPEPRSVFPAWGWAQRERVSGTAVLVSCPHRPCTTRAFSGPLSPRQWSLSDKKSLHMWVSKPKLFTALSCPAVR</sequence>
<organism evidence="1 2">
    <name type="scientific">Rangifer tarandus platyrhynchus</name>
    <name type="common">Svalbard reindeer</name>
    <dbReference type="NCBI Taxonomy" id="3082113"/>
    <lineage>
        <taxon>Eukaryota</taxon>
        <taxon>Metazoa</taxon>
        <taxon>Chordata</taxon>
        <taxon>Craniata</taxon>
        <taxon>Vertebrata</taxon>
        <taxon>Euteleostomi</taxon>
        <taxon>Mammalia</taxon>
        <taxon>Eutheria</taxon>
        <taxon>Laurasiatheria</taxon>
        <taxon>Artiodactyla</taxon>
        <taxon>Ruminantia</taxon>
        <taxon>Pecora</taxon>
        <taxon>Cervidae</taxon>
        <taxon>Odocoileinae</taxon>
        <taxon>Rangifer</taxon>
    </lineage>
</organism>
<evidence type="ECO:0000313" key="2">
    <source>
        <dbReference type="Proteomes" id="UP001176941"/>
    </source>
</evidence>
<keyword evidence="2" id="KW-1185">Reference proteome</keyword>
<dbReference type="EMBL" id="OX459940">
    <property type="protein sequence ID" value="CAI9174913.1"/>
    <property type="molecule type" value="Genomic_DNA"/>
</dbReference>
<gene>
    <name evidence="1" type="ORF">MRATA1EN1_LOCUS23875</name>
</gene>
<reference evidence="1" key="1">
    <citation type="submission" date="2023-04" db="EMBL/GenBank/DDBJ databases">
        <authorList>
            <consortium name="ELIXIR-Norway"/>
        </authorList>
    </citation>
    <scope>NUCLEOTIDE SEQUENCE [LARGE SCALE GENOMIC DNA]</scope>
</reference>
<accession>A0ABN8ZN29</accession>
<protein>
    <submittedName>
        <fullName evidence="1">Uncharacterized protein</fullName>
    </submittedName>
</protein>
<proteinExistence type="predicted"/>
<dbReference type="Proteomes" id="UP001176941">
    <property type="component" value="Chromosome 4"/>
</dbReference>
<evidence type="ECO:0000313" key="1">
    <source>
        <dbReference type="EMBL" id="CAI9174913.1"/>
    </source>
</evidence>
<name>A0ABN8ZN29_RANTA</name>